<evidence type="ECO:0000256" key="3">
    <source>
        <dbReference type="ARBA" id="ARBA00023157"/>
    </source>
</evidence>
<feature type="region of interest" description="Disordered" evidence="5">
    <location>
        <begin position="383"/>
        <end position="420"/>
    </location>
</feature>
<accession>A0A9W3BDM0</accession>
<dbReference type="RefSeq" id="XP_055897699.1">
    <property type="nucleotide sequence ID" value="XM_056041724.1"/>
</dbReference>
<evidence type="ECO:0000313" key="11">
    <source>
        <dbReference type="RefSeq" id="XP_055897672.1"/>
    </source>
</evidence>
<feature type="domain" description="Ig-like" evidence="6">
    <location>
        <begin position="168"/>
        <end position="256"/>
    </location>
</feature>
<dbReference type="RefSeq" id="XP_055897695.1">
    <property type="nucleotide sequence ID" value="XM_056041720.1"/>
</dbReference>
<dbReference type="GO" id="GO:0043005">
    <property type="term" value="C:neuron projection"/>
    <property type="evidence" value="ECO:0007669"/>
    <property type="project" value="TreeGrafter"/>
</dbReference>
<dbReference type="Proteomes" id="UP001165740">
    <property type="component" value="Chromosome 1"/>
</dbReference>
<sequence>MTRPVMKRYHGERRPLSGLVKPALASMVKRDQRSGWCGAGQVLLVLLVLFSQTDCVKNINNGIDETIMTIRVVKGLMAVLPCTVSPDLTEKLADQYKVVWVSPLETLISLVDRRIINDDRMSIERNVLKDWNLHIRNVSLSDAGVYKCQINTIPVGTKKVILEVQEPPRIIDHTFPIEVERPEGEAVDLFCNATGTPKPEISWYRIHKKAQYPRERVGSVGELLQIKNISKNCADYYECVADNGVSPNAIQTFKVTVIYPPIVTLSNDRLNQHLGKGTALECYVNASPHGEVRWIRAGQKIPNDPNYEVTLYDVTNEPETLIFGLKILKLNSQDYGAYTCEATNTLGTSSATMMLYELSTTTQAPPTPATTVSNYDHFKPFANTKADQNSDTSKAGALLTSQKDKKTVHTGRGDNSSNSSHTWSWWSTCFILAIYHLVTS</sequence>
<dbReference type="Pfam" id="PF07679">
    <property type="entry name" value="I-set"/>
    <property type="match status" value="1"/>
</dbReference>
<dbReference type="Pfam" id="PF07686">
    <property type="entry name" value="V-set"/>
    <property type="match status" value="1"/>
</dbReference>
<evidence type="ECO:0000313" key="13">
    <source>
        <dbReference type="RefSeq" id="XP_055897685.1"/>
    </source>
</evidence>
<dbReference type="SMART" id="SM00408">
    <property type="entry name" value="IGc2"/>
    <property type="match status" value="3"/>
</dbReference>
<protein>
    <submittedName>
        <fullName evidence="8 9">Lachesin-like isoform X1</fullName>
    </submittedName>
</protein>
<dbReference type="Pfam" id="PF13927">
    <property type="entry name" value="Ig_3"/>
    <property type="match status" value="1"/>
</dbReference>
<feature type="domain" description="Ig-like" evidence="6">
    <location>
        <begin position="260"/>
        <end position="359"/>
    </location>
</feature>
<evidence type="ECO:0000256" key="4">
    <source>
        <dbReference type="ARBA" id="ARBA00023319"/>
    </source>
</evidence>
<keyword evidence="4" id="KW-0393">Immunoglobulin domain</keyword>
<dbReference type="InterPro" id="IPR013783">
    <property type="entry name" value="Ig-like_fold"/>
</dbReference>
<dbReference type="InterPro" id="IPR036179">
    <property type="entry name" value="Ig-like_dom_sf"/>
</dbReference>
<evidence type="ECO:0000313" key="15">
    <source>
        <dbReference type="RefSeq" id="XP_055897699.1"/>
    </source>
</evidence>
<dbReference type="RefSeq" id="XP_055897659.1">
    <property type="nucleotide sequence ID" value="XM_056041684.1"/>
</dbReference>
<evidence type="ECO:0000313" key="12">
    <source>
        <dbReference type="RefSeq" id="XP_055897679.1"/>
    </source>
</evidence>
<dbReference type="GeneID" id="106080036"/>
<dbReference type="PROSITE" id="PS50835">
    <property type="entry name" value="IG_LIKE"/>
    <property type="match status" value="3"/>
</dbReference>
<dbReference type="RefSeq" id="XP_055897679.1">
    <property type="nucleotide sequence ID" value="XM_056041704.1"/>
</dbReference>
<dbReference type="RefSeq" id="XP_055897685.1">
    <property type="nucleotide sequence ID" value="XM_056041710.1"/>
</dbReference>
<dbReference type="InterPro" id="IPR007110">
    <property type="entry name" value="Ig-like_dom"/>
</dbReference>
<dbReference type="AlphaFoldDB" id="A0A9W3BDM0"/>
<evidence type="ECO:0000313" key="9">
    <source>
        <dbReference type="RefSeq" id="XP_055897659.1"/>
    </source>
</evidence>
<dbReference type="OMA" id="HCELAAN"/>
<dbReference type="SUPFAM" id="SSF48726">
    <property type="entry name" value="Immunoglobulin"/>
    <property type="match status" value="3"/>
</dbReference>
<feature type="domain" description="Ig-like" evidence="6">
    <location>
        <begin position="65"/>
        <end position="151"/>
    </location>
</feature>
<evidence type="ECO:0000256" key="5">
    <source>
        <dbReference type="SAM" id="MobiDB-lite"/>
    </source>
</evidence>
<dbReference type="InterPro" id="IPR013098">
    <property type="entry name" value="Ig_I-set"/>
</dbReference>
<dbReference type="RefSeq" id="XP_055897705.1">
    <property type="nucleotide sequence ID" value="XM_056041730.1"/>
</dbReference>
<evidence type="ECO:0000313" key="16">
    <source>
        <dbReference type="RefSeq" id="XP_055897705.1"/>
    </source>
</evidence>
<evidence type="ECO:0000256" key="1">
    <source>
        <dbReference type="ARBA" id="ARBA00022729"/>
    </source>
</evidence>
<dbReference type="InterPro" id="IPR003598">
    <property type="entry name" value="Ig_sub2"/>
</dbReference>
<evidence type="ECO:0000259" key="6">
    <source>
        <dbReference type="PROSITE" id="PS50835"/>
    </source>
</evidence>
<dbReference type="RefSeq" id="XP_055897672.1">
    <property type="nucleotide sequence ID" value="XM_056041697.1"/>
</dbReference>
<dbReference type="SMART" id="SM00409">
    <property type="entry name" value="IG"/>
    <property type="match status" value="3"/>
</dbReference>
<evidence type="ECO:0000256" key="2">
    <source>
        <dbReference type="ARBA" id="ARBA00022737"/>
    </source>
</evidence>
<keyword evidence="7" id="KW-1185">Reference proteome</keyword>
<reference evidence="8 9" key="1">
    <citation type="submission" date="2025-04" db="UniProtKB">
        <authorList>
            <consortium name="RefSeq"/>
        </authorList>
    </citation>
    <scope>IDENTIFICATION</scope>
</reference>
<evidence type="ECO:0000313" key="7">
    <source>
        <dbReference type="Proteomes" id="UP001165740"/>
    </source>
</evidence>
<name>A0A9W3BDM0_BIOGL</name>
<dbReference type="CDD" id="cd00096">
    <property type="entry name" value="Ig"/>
    <property type="match status" value="1"/>
</dbReference>
<dbReference type="PANTHER" id="PTHR12231:SF253">
    <property type="entry name" value="DPR-INTERACTING PROTEIN ETA, ISOFORM B-RELATED"/>
    <property type="match status" value="1"/>
</dbReference>
<proteinExistence type="predicted"/>
<evidence type="ECO:0000313" key="14">
    <source>
        <dbReference type="RefSeq" id="XP_055897695.1"/>
    </source>
</evidence>
<dbReference type="OrthoDB" id="10012075at2759"/>
<evidence type="ECO:0000313" key="8">
    <source>
        <dbReference type="RefSeq" id="XP_055897652.1"/>
    </source>
</evidence>
<gene>
    <name evidence="8 9 10 11 12 13 14 15 16" type="primary">LOC106080036</name>
</gene>
<organism evidence="7 15">
    <name type="scientific">Biomphalaria glabrata</name>
    <name type="common">Bloodfluke planorb</name>
    <name type="synonym">Freshwater snail</name>
    <dbReference type="NCBI Taxonomy" id="6526"/>
    <lineage>
        <taxon>Eukaryota</taxon>
        <taxon>Metazoa</taxon>
        <taxon>Spiralia</taxon>
        <taxon>Lophotrochozoa</taxon>
        <taxon>Mollusca</taxon>
        <taxon>Gastropoda</taxon>
        <taxon>Heterobranchia</taxon>
        <taxon>Euthyneura</taxon>
        <taxon>Panpulmonata</taxon>
        <taxon>Hygrophila</taxon>
        <taxon>Lymnaeoidea</taxon>
        <taxon>Planorbidae</taxon>
        <taxon>Biomphalaria</taxon>
    </lineage>
</organism>
<dbReference type="RefSeq" id="XP_055897652.1">
    <property type="nucleotide sequence ID" value="XM_056041677.1"/>
</dbReference>
<keyword evidence="2" id="KW-0677">Repeat</keyword>
<dbReference type="InterPro" id="IPR013106">
    <property type="entry name" value="Ig_V-set"/>
</dbReference>
<dbReference type="Gene3D" id="2.60.40.10">
    <property type="entry name" value="Immunoglobulins"/>
    <property type="match status" value="3"/>
</dbReference>
<evidence type="ECO:0000313" key="10">
    <source>
        <dbReference type="RefSeq" id="XP_055897667.1"/>
    </source>
</evidence>
<dbReference type="InterPro" id="IPR003599">
    <property type="entry name" value="Ig_sub"/>
</dbReference>
<keyword evidence="3" id="KW-1015">Disulfide bond</keyword>
<keyword evidence="1" id="KW-0732">Signal</keyword>
<dbReference type="PANTHER" id="PTHR12231">
    <property type="entry name" value="CTX-RELATED TYPE I TRANSMEMBRANE PROTEIN"/>
    <property type="match status" value="1"/>
</dbReference>
<dbReference type="InterPro" id="IPR051170">
    <property type="entry name" value="Neural/epithelial_adhesion"/>
</dbReference>
<dbReference type="RefSeq" id="XP_055897667.1">
    <property type="nucleotide sequence ID" value="XM_056041692.1"/>
</dbReference>